<gene>
    <name evidence="2" type="ORF">N307_14743</name>
</gene>
<feature type="non-terminal residue" evidence="2">
    <location>
        <position position="189"/>
    </location>
</feature>
<protein>
    <submittedName>
        <fullName evidence="2">Uncharacterized protein C1orf172</fullName>
    </submittedName>
</protein>
<dbReference type="PANTHER" id="PTHR35085">
    <property type="entry name" value="KERATINOCYTE DIFFERENTIATION FACTOR 1"/>
    <property type="match status" value="1"/>
</dbReference>
<dbReference type="Proteomes" id="UP000053875">
    <property type="component" value="Unassembled WGS sequence"/>
</dbReference>
<dbReference type="GO" id="GO:0010482">
    <property type="term" value="P:regulation of epidermal cell division"/>
    <property type="evidence" value="ECO:0007669"/>
    <property type="project" value="TreeGrafter"/>
</dbReference>
<keyword evidence="3" id="KW-1185">Reference proteome</keyword>
<feature type="non-terminal residue" evidence="2">
    <location>
        <position position="1"/>
    </location>
</feature>
<sequence>SPRGSEEYYSFHESDLEAGELGGSMSSRQIDVLIFRKLTELFSVHQIDELAKCTSDTVFLEKTTKISDLINSITQDYNLDEQDAECRLVRGIIRISTRKSRARPFKVPSSPTQSMELRGGAAGLTAHSHLQAGLVSLGDLAVQISEETPADVLARNMRRHSSAGSPSRDSSFQDTETDSSGAPLLQVYC</sequence>
<dbReference type="STRING" id="118200.A0A093H0F3"/>
<feature type="region of interest" description="Disordered" evidence="1">
    <location>
        <begin position="158"/>
        <end position="183"/>
    </location>
</feature>
<evidence type="ECO:0000313" key="3">
    <source>
        <dbReference type="Proteomes" id="UP000053875"/>
    </source>
</evidence>
<proteinExistence type="predicted"/>
<evidence type="ECO:0000256" key="1">
    <source>
        <dbReference type="SAM" id="MobiDB-lite"/>
    </source>
</evidence>
<dbReference type="EMBL" id="KL217235">
    <property type="protein sequence ID" value="KFV75146.1"/>
    <property type="molecule type" value="Genomic_DNA"/>
</dbReference>
<dbReference type="InterPro" id="IPR028003">
    <property type="entry name" value="KDF1"/>
</dbReference>
<feature type="compositionally biased region" description="Polar residues" evidence="1">
    <location>
        <begin position="162"/>
        <end position="180"/>
    </location>
</feature>
<dbReference type="Pfam" id="PF15551">
    <property type="entry name" value="DUF4656"/>
    <property type="match status" value="1"/>
</dbReference>
<dbReference type="PANTHER" id="PTHR35085:SF1">
    <property type="entry name" value="KERATINOCYTE DIFFERENTIATION FACTOR 1"/>
    <property type="match status" value="1"/>
</dbReference>
<name>A0A093H0F3_DRYPU</name>
<evidence type="ECO:0000313" key="2">
    <source>
        <dbReference type="EMBL" id="KFV75146.1"/>
    </source>
</evidence>
<dbReference type="GO" id="GO:0030054">
    <property type="term" value="C:cell junction"/>
    <property type="evidence" value="ECO:0007669"/>
    <property type="project" value="TreeGrafter"/>
</dbReference>
<dbReference type="GO" id="GO:0003334">
    <property type="term" value="P:keratinocyte development"/>
    <property type="evidence" value="ECO:0007669"/>
    <property type="project" value="InterPro"/>
</dbReference>
<dbReference type="AlphaFoldDB" id="A0A093H0F3"/>
<accession>A0A093H0F3</accession>
<reference evidence="2 3" key="1">
    <citation type="submission" date="2014-04" db="EMBL/GenBank/DDBJ databases">
        <title>Genome evolution of avian class.</title>
        <authorList>
            <person name="Zhang G."/>
            <person name="Li C."/>
        </authorList>
    </citation>
    <scope>NUCLEOTIDE SEQUENCE [LARGE SCALE GENOMIC DNA]</scope>
    <source>
        <strain evidence="2">BGI_N307</strain>
    </source>
</reference>
<organism evidence="2 3">
    <name type="scientific">Dryobates pubescens</name>
    <name type="common">Downy woodpecker</name>
    <name type="synonym">Picoides pubescens</name>
    <dbReference type="NCBI Taxonomy" id="118200"/>
    <lineage>
        <taxon>Eukaryota</taxon>
        <taxon>Metazoa</taxon>
        <taxon>Chordata</taxon>
        <taxon>Craniata</taxon>
        <taxon>Vertebrata</taxon>
        <taxon>Euteleostomi</taxon>
        <taxon>Archelosauria</taxon>
        <taxon>Archosauria</taxon>
        <taxon>Dinosauria</taxon>
        <taxon>Saurischia</taxon>
        <taxon>Theropoda</taxon>
        <taxon>Coelurosauria</taxon>
        <taxon>Aves</taxon>
        <taxon>Neognathae</taxon>
        <taxon>Neoaves</taxon>
        <taxon>Telluraves</taxon>
        <taxon>Coraciimorphae</taxon>
        <taxon>Piciformes</taxon>
        <taxon>Picidae</taxon>
        <taxon>Dryobates</taxon>
    </lineage>
</organism>